<dbReference type="InterPro" id="IPR020672">
    <property type="entry name" value="Ribose5P_isomerase_typA_subgr"/>
</dbReference>
<reference evidence="5" key="1">
    <citation type="submission" date="2018-05" db="EMBL/GenBank/DDBJ databases">
        <authorList>
            <person name="Hao L."/>
        </authorList>
    </citation>
    <scope>NUCLEOTIDE SEQUENCE [LARGE SCALE GENOMIC DNA]</scope>
</reference>
<evidence type="ECO:0000313" key="5">
    <source>
        <dbReference type="Proteomes" id="UP000249818"/>
    </source>
</evidence>
<dbReference type="KEGG" id="bana:BARAN1_0095"/>
<dbReference type="Pfam" id="PF06026">
    <property type="entry name" value="Rib_5-P_isom_A"/>
    <property type="match status" value="1"/>
</dbReference>
<dbReference type="NCBIfam" id="NF001924">
    <property type="entry name" value="PRK00702.1"/>
    <property type="match status" value="1"/>
</dbReference>
<dbReference type="RefSeq" id="WP_122030388.1">
    <property type="nucleotide sequence ID" value="NZ_LS483254.1"/>
</dbReference>
<dbReference type="AlphaFoldDB" id="A0A2X3KZY6"/>
<dbReference type="GO" id="GO:0009052">
    <property type="term" value="P:pentose-phosphate shunt, non-oxidative branch"/>
    <property type="evidence" value="ECO:0007669"/>
    <property type="project" value="UniProtKB-UniRule"/>
</dbReference>
<dbReference type="FunFam" id="3.40.50.1360:FF:000001">
    <property type="entry name" value="Ribose-5-phosphate isomerase A"/>
    <property type="match status" value="1"/>
</dbReference>
<dbReference type="PANTHER" id="PTHR43748:SF3">
    <property type="entry name" value="RIBOSE-5-PHOSPHATE ISOMERASE 3, CHLOROPLASTIC-RELATED"/>
    <property type="match status" value="1"/>
</dbReference>
<dbReference type="Proteomes" id="UP000249818">
    <property type="component" value="Chromosome BARAN1"/>
</dbReference>
<dbReference type="InterPro" id="IPR050262">
    <property type="entry name" value="Ribose-5P_isomerase"/>
</dbReference>
<gene>
    <name evidence="3 4" type="primary">rpiA</name>
    <name evidence="4" type="ORF">BARAN1_0095</name>
</gene>
<dbReference type="Gene3D" id="3.30.70.260">
    <property type="match status" value="1"/>
</dbReference>
<evidence type="ECO:0000256" key="2">
    <source>
        <dbReference type="ARBA" id="ARBA00023235"/>
    </source>
</evidence>
<dbReference type="HAMAP" id="MF_00170">
    <property type="entry name" value="Rib_5P_isom_A"/>
    <property type="match status" value="1"/>
</dbReference>
<dbReference type="Gene3D" id="3.40.50.1360">
    <property type="match status" value="1"/>
</dbReference>
<dbReference type="PANTHER" id="PTHR43748">
    <property type="entry name" value="RIBOSE-5-PHOSPHATE ISOMERASE 3, CHLOROPLASTIC-RELATED"/>
    <property type="match status" value="1"/>
</dbReference>
<accession>A0A2X3KZY6</accession>
<dbReference type="EMBL" id="LS483254">
    <property type="protein sequence ID" value="SQD92120.1"/>
    <property type="molecule type" value="Genomic_DNA"/>
</dbReference>
<sequence>MSDDDRLKREAAQRAVELVRSGMILGLGHGTTAHQALVRIAELLRAGTLRDIAGVPCSTQVEAEARKLGIPVTTLDEHPTLDLTIDGADEVDPNLNLIKGGGGALLREKVVAQASEREAIVVDEGKLSSALGTRSPLPVEVIPFGWKTHIPYLESRGAAVALRRAPAGEPFRTDQGNFILDCRFGPIRDPHGLARGLEARAGIVAHGLFLGLATDLFVAGPNGVRHLRRAT</sequence>
<organism evidence="4 5">
    <name type="scientific">Candidatus Bipolaricaulis anaerobius</name>
    <dbReference type="NCBI Taxonomy" id="2026885"/>
    <lineage>
        <taxon>Bacteria</taxon>
        <taxon>Candidatus Bipolaricaulota</taxon>
        <taxon>Candidatus Bipolaricaulia</taxon>
        <taxon>Candidatus Bipolaricaulales</taxon>
        <taxon>Candidatus Bipolaricaulaceae</taxon>
        <taxon>Candidatus Bipolaricaulis</taxon>
    </lineage>
</organism>
<dbReference type="UniPathway" id="UPA00115">
    <property type="reaction ID" value="UER00412"/>
</dbReference>
<feature type="binding site" evidence="3">
    <location>
        <begin position="99"/>
        <end position="102"/>
    </location>
    <ligand>
        <name>substrate</name>
    </ligand>
</feature>
<keyword evidence="2 3" id="KW-0413">Isomerase</keyword>
<dbReference type="NCBIfam" id="TIGR00021">
    <property type="entry name" value="rpiA"/>
    <property type="match status" value="1"/>
</dbReference>
<dbReference type="CDD" id="cd01398">
    <property type="entry name" value="RPI_A"/>
    <property type="match status" value="1"/>
</dbReference>
<comment type="pathway">
    <text evidence="3">Carbohydrate degradation; pentose phosphate pathway; D-ribose 5-phosphate from D-ribulose 5-phosphate (non-oxidative stage): step 1/1.</text>
</comment>
<name>A0A2X3KZY6_9BACT</name>
<feature type="binding site" evidence="3">
    <location>
        <position position="126"/>
    </location>
    <ligand>
        <name>substrate</name>
    </ligand>
</feature>
<dbReference type="EC" id="5.3.1.6" evidence="3"/>
<dbReference type="InterPro" id="IPR004788">
    <property type="entry name" value="Ribose5P_isomerase_type_A"/>
</dbReference>
<dbReference type="InterPro" id="IPR037171">
    <property type="entry name" value="NagB/RpiA_transferase-like"/>
</dbReference>
<feature type="binding site" evidence="3">
    <location>
        <begin position="29"/>
        <end position="32"/>
    </location>
    <ligand>
        <name>substrate</name>
    </ligand>
</feature>
<comment type="subunit">
    <text evidence="3">Homodimer.</text>
</comment>
<protein>
    <recommendedName>
        <fullName evidence="3">Ribose-5-phosphate isomerase A</fullName>
        <ecNumber evidence="3">5.3.1.6</ecNumber>
    </recommendedName>
    <alternativeName>
        <fullName evidence="3">Phosphoriboisomerase A</fullName>
        <shortName evidence="3">PRI</shortName>
    </alternativeName>
</protein>
<dbReference type="SUPFAM" id="SSF75445">
    <property type="entry name" value="D-ribose-5-phosphate isomerase (RpiA), lid domain"/>
    <property type="match status" value="1"/>
</dbReference>
<keyword evidence="5" id="KW-1185">Reference proteome</keyword>
<dbReference type="SUPFAM" id="SSF100950">
    <property type="entry name" value="NagB/RpiA/CoA transferase-like"/>
    <property type="match status" value="1"/>
</dbReference>
<dbReference type="OrthoDB" id="5870696at2"/>
<comment type="catalytic activity">
    <reaction evidence="1 3">
        <text>aldehydo-D-ribose 5-phosphate = D-ribulose 5-phosphate</text>
        <dbReference type="Rhea" id="RHEA:14657"/>
        <dbReference type="ChEBI" id="CHEBI:58121"/>
        <dbReference type="ChEBI" id="CHEBI:58273"/>
        <dbReference type="EC" id="5.3.1.6"/>
    </reaction>
</comment>
<dbReference type="GO" id="GO:0004751">
    <property type="term" value="F:ribose-5-phosphate isomerase activity"/>
    <property type="evidence" value="ECO:0007669"/>
    <property type="project" value="UniProtKB-UniRule"/>
</dbReference>
<comment type="similarity">
    <text evidence="3">Belongs to the ribose 5-phosphate isomerase family.</text>
</comment>
<evidence type="ECO:0000256" key="3">
    <source>
        <dbReference type="HAMAP-Rule" id="MF_00170"/>
    </source>
</evidence>
<comment type="function">
    <text evidence="3">Catalyzes the reversible conversion of ribose-5-phosphate to ribulose 5-phosphate.</text>
</comment>
<evidence type="ECO:0000256" key="1">
    <source>
        <dbReference type="ARBA" id="ARBA00001713"/>
    </source>
</evidence>
<evidence type="ECO:0000313" key="4">
    <source>
        <dbReference type="EMBL" id="SQD92120.1"/>
    </source>
</evidence>
<proteinExistence type="inferred from homology"/>
<feature type="binding site" evidence="3">
    <location>
        <begin position="86"/>
        <end position="89"/>
    </location>
    <ligand>
        <name>substrate</name>
    </ligand>
</feature>
<feature type="active site" description="Proton acceptor" evidence="3">
    <location>
        <position position="108"/>
    </location>
</feature>